<dbReference type="AlphaFoldDB" id="A0A6L7AAC5"/>
<dbReference type="InterPro" id="IPR020215">
    <property type="entry name" value="EbsA-like"/>
</dbReference>
<gene>
    <name evidence="1" type="ORF">GQS40_06900</name>
</gene>
<organism evidence="1 2">
    <name type="scientific">Leuconostoc lactis</name>
    <dbReference type="NCBI Taxonomy" id="1246"/>
    <lineage>
        <taxon>Bacteria</taxon>
        <taxon>Bacillati</taxon>
        <taxon>Bacillota</taxon>
        <taxon>Bacilli</taxon>
        <taxon>Lactobacillales</taxon>
        <taxon>Lactobacillaceae</taxon>
        <taxon>Leuconostoc</taxon>
    </lineage>
</organism>
<evidence type="ECO:0000313" key="2">
    <source>
        <dbReference type="Proteomes" id="UP000478636"/>
    </source>
</evidence>
<proteinExistence type="predicted"/>
<evidence type="ECO:0000313" key="1">
    <source>
        <dbReference type="EMBL" id="MWN21400.1"/>
    </source>
</evidence>
<dbReference type="RefSeq" id="WP_029510399.1">
    <property type="nucleotide sequence ID" value="NZ_CATWLD010000049.1"/>
</dbReference>
<name>A0A6L7AAC5_LEULA</name>
<reference evidence="1 2" key="1">
    <citation type="submission" date="2019-12" db="EMBL/GenBank/DDBJ databases">
        <title>Complete genome sequence of Leuconostoc lactis strain AVN1 provides insights into metabolic potential.</title>
        <authorList>
            <person name="Besrour N."/>
            <person name="Najjari A."/>
            <person name="Fhoula I."/>
            <person name="Jaballah S."/>
            <person name="Klibi N."/>
            <person name="Ouzari H.I."/>
        </authorList>
    </citation>
    <scope>NUCLEOTIDE SEQUENCE [LARGE SCALE GENOMIC DNA]</scope>
    <source>
        <strain evidence="1 2">AVN1</strain>
    </source>
</reference>
<dbReference type="KEGG" id="llf:BCR17_06985"/>
<accession>A0A6L7AAC5</accession>
<dbReference type="Proteomes" id="UP000478636">
    <property type="component" value="Unassembled WGS sequence"/>
</dbReference>
<sequence length="133" mass="15570">MIPKRGFFQPLEITGQISWLWWGIALLAGLITWSELEFKLVLPVIGYLIIVLLLGLILVLRRRVYIVGPRLFLGHVLTSEYEEISLVKVENWQLNGHVLQFTRAGRDRKYWLSKNITQQIKDYMNTHDGQNHN</sequence>
<comment type="caution">
    <text evidence="1">The sequence shown here is derived from an EMBL/GenBank/DDBJ whole genome shotgun (WGS) entry which is preliminary data.</text>
</comment>
<dbReference type="Pfam" id="PF17255">
    <property type="entry name" value="EbsA"/>
    <property type="match status" value="1"/>
</dbReference>
<protein>
    <submittedName>
        <fullName evidence="1">Uncharacterized protein</fullName>
    </submittedName>
</protein>
<dbReference type="EMBL" id="WSZI01000013">
    <property type="protein sequence ID" value="MWN21400.1"/>
    <property type="molecule type" value="Genomic_DNA"/>
</dbReference>